<dbReference type="PANTHER" id="PTHR12363:SF44">
    <property type="entry name" value="ARM REPEAT SUPERFAMILY PROTEIN"/>
    <property type="match status" value="1"/>
</dbReference>
<dbReference type="SUPFAM" id="SSF48371">
    <property type="entry name" value="ARM repeat"/>
    <property type="match status" value="1"/>
</dbReference>
<dbReference type="Pfam" id="PF08389">
    <property type="entry name" value="Xpo1"/>
    <property type="match status" value="1"/>
</dbReference>
<sequence length="1014" mass="111905">MSSALENVVEAVRVLNHDTLSCNRVAANQWLVQFQQSHAAWEVATSLLTTPSLTLPPGYNFEAHFFAAQILRRKIKSEGYNLNPRVKTDLLNALLLAAQRFSTGPSQLLTQICLALSVLMLRMEDQKTTIEQLFSSLEKLQAQNNGYIAVLELLTVLPEEVTEDLIGGTSADSQTRSCFKRELLSYTPTVLEFLIMQSERRLDDGLLFHERNRKIVKCLLSWVRAECFSEMQPASMAQHPLLNFVFNSLQILHSFDVAIEVMTELISRYEGLPEIFLCRVQYIKELLLRPALISRDEKIIIGIATLLSEIGQAAPSLIAEGSNEALLLVDALLSCVAFPSEDCEIAESTLPFWCSLAQYILGMEIQNGKRRVTFEVFCSVFSALLDALLLRAQVDGSENERLYMPDGLIYFRLNLEELLVDICQLMGPTSFVTKLISGGWSSSTQSIPWKEVEAKMFALYTVAEAVVQAGHPFDVSAIMNLVTILSNTKPDELNGLLALVYKTVGEVLSSYSKWFLSIAGPNLRQLLVFCASGIGQLICSKACSSALRKFCEEASSVIHEPQNLEILFWIIEDLERKNMAIEEEEEVVGAITLALSCIPSKDLKETSLARLISSSYASIQKLIDADIDQSLRQDPAAHTIAINLAVRGLSRLGALFGNLTNPTSQDGECEDDTIGSLVGILWPLFEKLFASSHMENANLSAAACRSLSLAIQTSARYFLALLPQILDSLSTNFLKYQNHDCYLRTAAVAVKEFGHIEEYSSLCMSTFERFNSSASISALTSSYICDQEPELIEAYTGFTSTFVTCCRKEVLAASGQLLEFSFQKAAISCTAMHTGATLAAMSYMSCLLDLGLSCLLESEASRTAQGSLSGVVVNLVSRCGESLISNLLYALLGVSAMPRVHKSATILQQLAALCSICERTLWRPLLSWDCLSLWLHSSVQALPSEYLKPGEAEAIVPLWLEALENAALDFLKTAATPGDSYVHMRGKGGRTLKRIIRDFAESHRHTPATILNPF</sequence>
<dbReference type="InterPro" id="IPR013598">
    <property type="entry name" value="Exportin-1/Importin-b-like"/>
</dbReference>
<keyword evidence="3" id="KW-1185">Reference proteome</keyword>
<comment type="caution">
    <text evidence="2">The sequence shown here is derived from an EMBL/GenBank/DDBJ whole genome shotgun (WGS) entry which is preliminary data.</text>
</comment>
<dbReference type="InterPro" id="IPR051345">
    <property type="entry name" value="Importin_beta-like_NTR"/>
</dbReference>
<evidence type="ECO:0000313" key="2">
    <source>
        <dbReference type="EMBL" id="KAF3334406.1"/>
    </source>
</evidence>
<dbReference type="OrthoDB" id="435593at2759"/>
<accession>A0A833VCX6</accession>
<dbReference type="InterPro" id="IPR016024">
    <property type="entry name" value="ARM-type_fold"/>
</dbReference>
<dbReference type="InterPro" id="IPR011989">
    <property type="entry name" value="ARM-like"/>
</dbReference>
<gene>
    <name evidence="2" type="ORF">FCM35_KLT21010</name>
</gene>
<dbReference type="Proteomes" id="UP000623129">
    <property type="component" value="Unassembled WGS sequence"/>
</dbReference>
<evidence type="ECO:0000259" key="1">
    <source>
        <dbReference type="Pfam" id="PF08389"/>
    </source>
</evidence>
<dbReference type="Gene3D" id="1.25.10.10">
    <property type="entry name" value="Leucine-rich Repeat Variant"/>
    <property type="match status" value="1"/>
</dbReference>
<proteinExistence type="predicted"/>
<organism evidence="2 3">
    <name type="scientific">Carex littledalei</name>
    <dbReference type="NCBI Taxonomy" id="544730"/>
    <lineage>
        <taxon>Eukaryota</taxon>
        <taxon>Viridiplantae</taxon>
        <taxon>Streptophyta</taxon>
        <taxon>Embryophyta</taxon>
        <taxon>Tracheophyta</taxon>
        <taxon>Spermatophyta</taxon>
        <taxon>Magnoliopsida</taxon>
        <taxon>Liliopsida</taxon>
        <taxon>Poales</taxon>
        <taxon>Cyperaceae</taxon>
        <taxon>Cyperoideae</taxon>
        <taxon>Cariceae</taxon>
        <taxon>Carex</taxon>
        <taxon>Carex subgen. Euthyceras</taxon>
    </lineage>
</organism>
<feature type="domain" description="Exportin-1/Importin-beta-like" evidence="1">
    <location>
        <begin position="106"/>
        <end position="261"/>
    </location>
</feature>
<reference evidence="2" key="1">
    <citation type="submission" date="2020-01" db="EMBL/GenBank/DDBJ databases">
        <title>Genome sequence of Kobresia littledalei, the first chromosome-level genome in the family Cyperaceae.</title>
        <authorList>
            <person name="Qu G."/>
        </authorList>
    </citation>
    <scope>NUCLEOTIDE SEQUENCE</scope>
    <source>
        <strain evidence="2">C.B.Clarke</strain>
        <tissue evidence="2">Leaf</tissue>
    </source>
</reference>
<dbReference type="EMBL" id="SWLB01000009">
    <property type="protein sequence ID" value="KAF3334406.1"/>
    <property type="molecule type" value="Genomic_DNA"/>
</dbReference>
<name>A0A833VCX6_9POAL</name>
<dbReference type="GO" id="GO:0005737">
    <property type="term" value="C:cytoplasm"/>
    <property type="evidence" value="ECO:0007669"/>
    <property type="project" value="TreeGrafter"/>
</dbReference>
<dbReference type="Pfam" id="PF24138">
    <property type="entry name" value="TPR_TNPO3_IPO13_2nd"/>
    <property type="match status" value="1"/>
</dbReference>
<dbReference type="GO" id="GO:0006606">
    <property type="term" value="P:protein import into nucleus"/>
    <property type="evidence" value="ECO:0007669"/>
    <property type="project" value="TreeGrafter"/>
</dbReference>
<protein>
    <submittedName>
        <fullName evidence="2">Transportin-3 isoform X1</fullName>
    </submittedName>
</protein>
<evidence type="ECO:0000313" key="3">
    <source>
        <dbReference type="Proteomes" id="UP000623129"/>
    </source>
</evidence>
<dbReference type="InterPro" id="IPR057941">
    <property type="entry name" value="TPR_TNPO3_IPO13_2nd"/>
</dbReference>
<dbReference type="PANTHER" id="PTHR12363">
    <property type="entry name" value="TRANSPORTIN 3 AND IMPORTIN 13"/>
    <property type="match status" value="1"/>
</dbReference>
<dbReference type="AlphaFoldDB" id="A0A833VCX6"/>